<dbReference type="Gene3D" id="1.10.10.60">
    <property type="entry name" value="Homeodomain-like"/>
    <property type="match status" value="1"/>
</dbReference>
<evidence type="ECO:0000256" key="4">
    <source>
        <dbReference type="SAM" id="MobiDB-lite"/>
    </source>
</evidence>
<protein>
    <submittedName>
        <fullName evidence="8">Homeobox protein ESX1 isoform X3</fullName>
    </submittedName>
</protein>
<evidence type="ECO:0000256" key="3">
    <source>
        <dbReference type="RuleBase" id="RU000682"/>
    </source>
</evidence>
<gene>
    <name evidence="8" type="primary">ESX1</name>
</gene>
<dbReference type="SUPFAM" id="SSF46689">
    <property type="entry name" value="Homeodomain-like"/>
    <property type="match status" value="1"/>
</dbReference>
<dbReference type="CDD" id="cd00086">
    <property type="entry name" value="homeodomain"/>
    <property type="match status" value="1"/>
</dbReference>
<dbReference type="SMART" id="SM00389">
    <property type="entry name" value="HOX"/>
    <property type="match status" value="1"/>
</dbReference>
<feature type="region of interest" description="Disordered" evidence="4">
    <location>
        <begin position="23"/>
        <end position="107"/>
    </location>
</feature>
<evidence type="ECO:0000256" key="5">
    <source>
        <dbReference type="SAM" id="SignalP"/>
    </source>
</evidence>
<organism evidence="7 8">
    <name type="scientific">Pantherophis guttatus</name>
    <name type="common">Corn snake</name>
    <name type="synonym">Elaphe guttata</name>
    <dbReference type="NCBI Taxonomy" id="94885"/>
    <lineage>
        <taxon>Eukaryota</taxon>
        <taxon>Metazoa</taxon>
        <taxon>Chordata</taxon>
        <taxon>Craniata</taxon>
        <taxon>Vertebrata</taxon>
        <taxon>Euteleostomi</taxon>
        <taxon>Lepidosauria</taxon>
        <taxon>Squamata</taxon>
        <taxon>Bifurcata</taxon>
        <taxon>Unidentata</taxon>
        <taxon>Episquamata</taxon>
        <taxon>Toxicofera</taxon>
        <taxon>Serpentes</taxon>
        <taxon>Colubroidea</taxon>
        <taxon>Colubridae</taxon>
        <taxon>Colubrinae</taxon>
        <taxon>Pantherophis</taxon>
    </lineage>
</organism>
<feature type="region of interest" description="Disordered" evidence="4">
    <location>
        <begin position="187"/>
        <end position="223"/>
    </location>
</feature>
<evidence type="ECO:0000256" key="1">
    <source>
        <dbReference type="ARBA" id="ARBA00004123"/>
    </source>
</evidence>
<dbReference type="GO" id="GO:0005634">
    <property type="term" value="C:nucleus"/>
    <property type="evidence" value="ECO:0007669"/>
    <property type="project" value="UniProtKB-SubCell"/>
</dbReference>
<dbReference type="RefSeq" id="XP_034281784.1">
    <property type="nucleotide sequence ID" value="XM_034425893.2"/>
</dbReference>
<evidence type="ECO:0000256" key="2">
    <source>
        <dbReference type="PROSITE-ProRule" id="PRU00108"/>
    </source>
</evidence>
<dbReference type="PANTHER" id="PTHR24329:SF543">
    <property type="entry name" value="FI01017P-RELATED"/>
    <property type="match status" value="1"/>
</dbReference>
<keyword evidence="2 3" id="KW-0539">Nucleus</keyword>
<dbReference type="InterPro" id="IPR001356">
    <property type="entry name" value="HD"/>
</dbReference>
<dbReference type="Pfam" id="PF00046">
    <property type="entry name" value="Homeodomain"/>
    <property type="match status" value="1"/>
</dbReference>
<keyword evidence="2 3" id="KW-0238">DNA-binding</keyword>
<sequence length="223" mass="24418">MQSAGPGGAPALHLLATYFLDSLLGGTGGRAGEDAAEKRQPPGPLKQVAPGEEEEAEPRGRQQQQQKPGSRAEEGQPGERGLIPGPGAPSSVRQAPEPQKRKQRRYRTTFSHVQLQGLESSFRKCHYPDVFTREELAIQLDLTEARVQVSDRFLSALNPWMSPTSVLMKAPANAVVTTFTDPILAETKNSNTADPRLKGRDYSDQVPPLNLMPNHRSSEKVLY</sequence>
<feature type="compositionally biased region" description="Basic and acidic residues" evidence="4">
    <location>
        <begin position="31"/>
        <end position="40"/>
    </location>
</feature>
<accession>A0A6P9CFY0</accession>
<proteinExistence type="predicted"/>
<keyword evidence="2 3" id="KW-0371">Homeobox</keyword>
<evidence type="ECO:0000259" key="6">
    <source>
        <dbReference type="PROSITE" id="PS50071"/>
    </source>
</evidence>
<dbReference type="InterPro" id="IPR050649">
    <property type="entry name" value="Paired_Homeobox_TFs"/>
</dbReference>
<comment type="subcellular location">
    <subcellularLocation>
        <location evidence="1 2 3">Nucleus</location>
    </subcellularLocation>
</comment>
<evidence type="ECO:0000313" key="7">
    <source>
        <dbReference type="Proteomes" id="UP001652622"/>
    </source>
</evidence>
<feature type="domain" description="Homeobox" evidence="6">
    <location>
        <begin position="101"/>
        <end position="149"/>
    </location>
</feature>
<feature type="DNA-binding region" description="Homeobox" evidence="2">
    <location>
        <begin position="103"/>
        <end position="150"/>
    </location>
</feature>
<dbReference type="PANTHER" id="PTHR24329">
    <property type="entry name" value="HOMEOBOX PROTEIN ARISTALESS"/>
    <property type="match status" value="1"/>
</dbReference>
<feature type="signal peptide" evidence="5">
    <location>
        <begin position="1"/>
        <end position="31"/>
    </location>
</feature>
<name>A0A6P9CFY0_PANGU</name>
<dbReference type="GO" id="GO:0000977">
    <property type="term" value="F:RNA polymerase II transcription regulatory region sequence-specific DNA binding"/>
    <property type="evidence" value="ECO:0007669"/>
    <property type="project" value="TreeGrafter"/>
</dbReference>
<dbReference type="PROSITE" id="PS50071">
    <property type="entry name" value="HOMEOBOX_2"/>
    <property type="match status" value="1"/>
</dbReference>
<dbReference type="Proteomes" id="UP001652622">
    <property type="component" value="Unplaced"/>
</dbReference>
<dbReference type="GO" id="GO:0000981">
    <property type="term" value="F:DNA-binding transcription factor activity, RNA polymerase II-specific"/>
    <property type="evidence" value="ECO:0007669"/>
    <property type="project" value="TreeGrafter"/>
</dbReference>
<reference evidence="8" key="1">
    <citation type="submission" date="2025-08" db="UniProtKB">
        <authorList>
            <consortium name="RefSeq"/>
        </authorList>
    </citation>
    <scope>IDENTIFICATION</scope>
    <source>
        <tissue evidence="8">Blood</tissue>
    </source>
</reference>
<dbReference type="InterPro" id="IPR009057">
    <property type="entry name" value="Homeodomain-like_sf"/>
</dbReference>
<dbReference type="AlphaFoldDB" id="A0A6P9CFY0"/>
<keyword evidence="7" id="KW-1185">Reference proteome</keyword>
<keyword evidence="5" id="KW-0732">Signal</keyword>
<feature type="chain" id="PRO_5028115367" evidence="5">
    <location>
        <begin position="32"/>
        <end position="223"/>
    </location>
</feature>
<evidence type="ECO:0000313" key="8">
    <source>
        <dbReference type="RefSeq" id="XP_034281784.1"/>
    </source>
</evidence>